<reference evidence="1" key="1">
    <citation type="journal article" date="2021" name="Genome Biol. Evol.">
        <title>A High-Quality Reference Genome for a Parasitic Bivalve with Doubly Uniparental Inheritance (Bivalvia: Unionida).</title>
        <authorList>
            <person name="Smith C.H."/>
        </authorList>
    </citation>
    <scope>NUCLEOTIDE SEQUENCE</scope>
    <source>
        <strain evidence="1">CHS0354</strain>
    </source>
</reference>
<proteinExistence type="predicted"/>
<organism evidence="1 2">
    <name type="scientific">Potamilus streckersoni</name>
    <dbReference type="NCBI Taxonomy" id="2493646"/>
    <lineage>
        <taxon>Eukaryota</taxon>
        <taxon>Metazoa</taxon>
        <taxon>Spiralia</taxon>
        <taxon>Lophotrochozoa</taxon>
        <taxon>Mollusca</taxon>
        <taxon>Bivalvia</taxon>
        <taxon>Autobranchia</taxon>
        <taxon>Heteroconchia</taxon>
        <taxon>Palaeoheterodonta</taxon>
        <taxon>Unionida</taxon>
        <taxon>Unionoidea</taxon>
        <taxon>Unionidae</taxon>
        <taxon>Ambleminae</taxon>
        <taxon>Lampsilini</taxon>
        <taxon>Potamilus</taxon>
    </lineage>
</organism>
<name>A0AAE0SY92_9BIVA</name>
<evidence type="ECO:0000313" key="1">
    <source>
        <dbReference type="EMBL" id="KAK3600382.1"/>
    </source>
</evidence>
<protein>
    <submittedName>
        <fullName evidence="1">Uncharacterized protein</fullName>
    </submittedName>
</protein>
<dbReference type="AlphaFoldDB" id="A0AAE0SY92"/>
<reference evidence="1" key="3">
    <citation type="submission" date="2023-05" db="EMBL/GenBank/DDBJ databases">
        <authorList>
            <person name="Smith C.H."/>
        </authorList>
    </citation>
    <scope>NUCLEOTIDE SEQUENCE</scope>
    <source>
        <strain evidence="1">CHS0354</strain>
        <tissue evidence="1">Mantle</tissue>
    </source>
</reference>
<reference evidence="1" key="2">
    <citation type="journal article" date="2021" name="Genome Biol. Evol.">
        <title>Developing a high-quality reference genome for a parasitic bivalve with doubly uniparental inheritance (Bivalvia: Unionida).</title>
        <authorList>
            <person name="Smith C.H."/>
        </authorList>
    </citation>
    <scope>NUCLEOTIDE SEQUENCE</scope>
    <source>
        <strain evidence="1">CHS0354</strain>
        <tissue evidence="1">Mantle</tissue>
    </source>
</reference>
<keyword evidence="2" id="KW-1185">Reference proteome</keyword>
<accession>A0AAE0SY92</accession>
<dbReference type="EMBL" id="JAEAOA010000998">
    <property type="protein sequence ID" value="KAK3600382.1"/>
    <property type="molecule type" value="Genomic_DNA"/>
</dbReference>
<dbReference type="Proteomes" id="UP001195483">
    <property type="component" value="Unassembled WGS sequence"/>
</dbReference>
<evidence type="ECO:0000313" key="2">
    <source>
        <dbReference type="Proteomes" id="UP001195483"/>
    </source>
</evidence>
<sequence>MEFRLKTGGDPINRLVAMVNSTFATSRDEVNQTVCPTMAGDSGANWTLYDSIPFTANAGPTACGGKYDSVSGVKLQKSSQLELVKLGPIEMKIEVEAMKTPNCAYWVIKAERYTDFNSYYDCYYAIKCCQTDAVNLYQEVNATIGDIHIVNKSSDADLALTVRRATDNTTVGSSTPLELGDSYYLQLEFSCQPKTGNYVEGISTFGVKAKWCMVKQQVNATPGFQN</sequence>
<gene>
    <name evidence="1" type="ORF">CHS0354_015998</name>
</gene>
<comment type="caution">
    <text evidence="1">The sequence shown here is derived from an EMBL/GenBank/DDBJ whole genome shotgun (WGS) entry which is preliminary data.</text>
</comment>